<feature type="coiled-coil region" evidence="2">
    <location>
        <begin position="208"/>
        <end position="235"/>
    </location>
</feature>
<feature type="repeat" description="TPR" evidence="1">
    <location>
        <begin position="277"/>
        <end position="310"/>
    </location>
</feature>
<dbReference type="AlphaFoldDB" id="A0A972FLT7"/>
<feature type="compositionally biased region" description="Acidic residues" evidence="3">
    <location>
        <begin position="576"/>
        <end position="585"/>
    </location>
</feature>
<dbReference type="Gene3D" id="1.25.40.10">
    <property type="entry name" value="Tetratricopeptide repeat domain"/>
    <property type="match status" value="4"/>
</dbReference>
<gene>
    <name evidence="4" type="ORF">G6047_10010</name>
</gene>
<dbReference type="EMBL" id="JAAMPU010000105">
    <property type="protein sequence ID" value="NMH28366.1"/>
    <property type="molecule type" value="Genomic_DNA"/>
</dbReference>
<dbReference type="InterPro" id="IPR019734">
    <property type="entry name" value="TPR_rpt"/>
</dbReference>
<proteinExistence type="predicted"/>
<feature type="compositionally biased region" description="Low complexity" evidence="3">
    <location>
        <begin position="114"/>
        <end position="132"/>
    </location>
</feature>
<comment type="caution">
    <text evidence="4">The sequence shown here is derived from an EMBL/GenBank/DDBJ whole genome shotgun (WGS) entry which is preliminary data.</text>
</comment>
<evidence type="ECO:0000256" key="3">
    <source>
        <dbReference type="SAM" id="MobiDB-lite"/>
    </source>
</evidence>
<feature type="compositionally biased region" description="Polar residues" evidence="3">
    <location>
        <begin position="504"/>
        <end position="515"/>
    </location>
</feature>
<dbReference type="InterPro" id="IPR011990">
    <property type="entry name" value="TPR-like_helical_dom_sf"/>
</dbReference>
<keyword evidence="1" id="KW-0802">TPR repeat</keyword>
<feature type="region of interest" description="Disordered" evidence="3">
    <location>
        <begin position="557"/>
        <end position="586"/>
    </location>
</feature>
<feature type="region of interest" description="Disordered" evidence="3">
    <location>
        <begin position="934"/>
        <end position="1002"/>
    </location>
</feature>
<name>A0A972FLT7_9FLAO</name>
<sequence length="1002" mass="113377">MKINILKPVVFTGIALLALACSVRRDTWLSRNSHALSTKYNILYNGGLALDAGRLDLQTKYSDNYFEILPIEQMQPAPDVAAYEEQLNKAANPTAGKVATPPKSSKTGKDAKDAGAAPPVQEPVAAAAPAQERNGNFERAETKATKAIQKHSMNIGGSEKNPQMDEAYLMLGQARYYDQRYLPALEAFNYVLYKYPQSSRIYEVKVWREKTNMRLENESQSINNLRKLLKEIKLKDQIFADANATMAQAFLNVQEKDSAIVRLKTAVEFTRKNEEEARYQFIIGQLYESQKNSDSAFAYFQKVIDMKRKGPRMYYIQSILHQSAQFDPKKGDTIAFNEKFDKLLKDRENRGYLDWINFQYALYYDKAKNPDKALKYYNKSLDAGPTDAYLNASNYRNIADIYFNKAKYVTAGTYYDSTMIHLKPRTREFRQIEKKRENLADVIKYESIAQKNDSILKVVAMGKPAQIAYYQEYIDNLKKEDEKRRIAAEKEMVKAENAARDMASGSNARSSTMPKSGSPGLANINKPAAEKTKTGTFYFYNTAMVAMGKQEFKRNWGNRKQEDNWRSVKPSKMSASEEENTDEVTDEQKQAAKKLAEDAEVKYTPDFYISQLPTNQTVLDSLGKERNFAYYQLGVIYKEKFREYPRAADKLEKLLSQNPEERLILPAQYNLYKVYEAMNDPKAAEVRNDILTQYPDSRYAQILSQNQAGNQAALGPDAAYETVFKEYEAGKYVAVLPKITAAIDQYTGEEIVPKLELLKARTVGKMRGLDEYKKALNYVALTYPNSTEGKEAEVLLGRDVVLMEYMQFNDREPKSWKLLFRAPNLEDKKIKVLQEKLKKFISERTADELSQSVDFYTPEMNFVAVHGIKTKEGAQGIASVLKEFKEYKIAEVPIIVSSENYGIIQIKKNLDEYLADPDKPAAKLPPPTVKRLEEAATKKQPLRPRPQKQRATAPSVPASNMPGGAAVPPSDPDTPATGARGNTQQTGTRPGGNSPNMAPPGK</sequence>
<evidence type="ECO:0000256" key="1">
    <source>
        <dbReference type="PROSITE-ProRule" id="PRU00339"/>
    </source>
</evidence>
<evidence type="ECO:0000313" key="4">
    <source>
        <dbReference type="EMBL" id="NMH28366.1"/>
    </source>
</evidence>
<reference evidence="4" key="1">
    <citation type="submission" date="2020-02" db="EMBL/GenBank/DDBJ databases">
        <title>Flavobacterium sp. genome.</title>
        <authorList>
            <person name="Jung H.S."/>
            <person name="Baek J.H."/>
            <person name="Jeon C.O."/>
        </authorList>
    </citation>
    <scope>NUCLEOTIDE SEQUENCE</scope>
    <source>
        <strain evidence="4">SE-s28</strain>
    </source>
</reference>
<dbReference type="PROSITE" id="PS50005">
    <property type="entry name" value="TPR"/>
    <property type="match status" value="1"/>
</dbReference>
<dbReference type="PROSITE" id="PS51257">
    <property type="entry name" value="PROKAR_LIPOPROTEIN"/>
    <property type="match status" value="1"/>
</dbReference>
<dbReference type="Proteomes" id="UP000712080">
    <property type="component" value="Unassembled WGS sequence"/>
</dbReference>
<feature type="region of interest" description="Disordered" evidence="3">
    <location>
        <begin position="497"/>
        <end position="527"/>
    </location>
</feature>
<dbReference type="Pfam" id="PF13181">
    <property type="entry name" value="TPR_8"/>
    <property type="match status" value="1"/>
</dbReference>
<organism evidence="4 5">
    <name type="scientific">Flavobacterium silvaticum</name>
    <dbReference type="NCBI Taxonomy" id="1852020"/>
    <lineage>
        <taxon>Bacteria</taxon>
        <taxon>Pseudomonadati</taxon>
        <taxon>Bacteroidota</taxon>
        <taxon>Flavobacteriia</taxon>
        <taxon>Flavobacteriales</taxon>
        <taxon>Flavobacteriaceae</taxon>
        <taxon>Flavobacterium</taxon>
    </lineage>
</organism>
<evidence type="ECO:0000313" key="5">
    <source>
        <dbReference type="Proteomes" id="UP000712080"/>
    </source>
</evidence>
<feature type="compositionally biased region" description="Polar residues" evidence="3">
    <location>
        <begin position="980"/>
        <end position="996"/>
    </location>
</feature>
<feature type="region of interest" description="Disordered" evidence="3">
    <location>
        <begin position="91"/>
        <end position="146"/>
    </location>
</feature>
<keyword evidence="5" id="KW-1185">Reference proteome</keyword>
<dbReference type="Pfam" id="PF13174">
    <property type="entry name" value="TPR_6"/>
    <property type="match status" value="1"/>
</dbReference>
<dbReference type="SUPFAM" id="SSF48452">
    <property type="entry name" value="TPR-like"/>
    <property type="match status" value="2"/>
</dbReference>
<dbReference type="Pfam" id="PF13432">
    <property type="entry name" value="TPR_16"/>
    <property type="match status" value="1"/>
</dbReference>
<accession>A0A972FLT7</accession>
<dbReference type="RefSeq" id="WP_169527468.1">
    <property type="nucleotide sequence ID" value="NZ_JAAMPU010000105.1"/>
</dbReference>
<protein>
    <submittedName>
        <fullName evidence="4">Gliding motility protein</fullName>
    </submittedName>
</protein>
<keyword evidence="2" id="KW-0175">Coiled coil</keyword>
<dbReference type="SMART" id="SM00028">
    <property type="entry name" value="TPR"/>
    <property type="match status" value="5"/>
</dbReference>
<evidence type="ECO:0000256" key="2">
    <source>
        <dbReference type="SAM" id="Coils"/>
    </source>
</evidence>
<feature type="compositionally biased region" description="Basic and acidic residues" evidence="3">
    <location>
        <begin position="135"/>
        <end position="144"/>
    </location>
</feature>
<feature type="compositionally biased region" description="Basic and acidic residues" evidence="3">
    <location>
        <begin position="557"/>
        <end position="566"/>
    </location>
</feature>